<dbReference type="CDD" id="cd07067">
    <property type="entry name" value="HP_PGM_like"/>
    <property type="match status" value="1"/>
</dbReference>
<dbReference type="RefSeq" id="WP_382368269.1">
    <property type="nucleotide sequence ID" value="NZ_JBHLWB010000001.1"/>
</dbReference>
<protein>
    <submittedName>
        <fullName evidence="1">Phosphohistidine phosphatase SixA</fullName>
    </submittedName>
</protein>
<dbReference type="PANTHER" id="PTHR48100:SF15">
    <property type="entry name" value="SEDOHEPTULOSE 1,7-BISPHOSPHATASE"/>
    <property type="match status" value="1"/>
</dbReference>
<gene>
    <name evidence="1" type="primary">sixA</name>
    <name evidence="1" type="ORF">ACFFHK_01555</name>
</gene>
<dbReference type="NCBIfam" id="TIGR00249">
    <property type="entry name" value="sixA"/>
    <property type="match status" value="1"/>
</dbReference>
<dbReference type="Gene3D" id="3.40.50.1240">
    <property type="entry name" value="Phosphoglycerate mutase-like"/>
    <property type="match status" value="1"/>
</dbReference>
<dbReference type="EMBL" id="JBHLWB010000001">
    <property type="protein sequence ID" value="MFC0308391.1"/>
    <property type="molecule type" value="Genomic_DNA"/>
</dbReference>
<sequence length="151" mass="17311">MNIFIMRHGEASFTTFIDKDRPLTARGEDQASEQGSWLVKHAIPEQVLVSPYLRAQQTYQYMQQHFKKAISVETWENLTPYGHAELVVDYLDTLQQDGIKNILIVSHLPLVDEIMRALGVKEEVIFHPATIVHLEKLAQSVKLVEYKVPVV</sequence>
<accession>A0ABV6GYE5</accession>
<dbReference type="SMART" id="SM00855">
    <property type="entry name" value="PGAM"/>
    <property type="match status" value="1"/>
</dbReference>
<evidence type="ECO:0000313" key="1">
    <source>
        <dbReference type="EMBL" id="MFC0308391.1"/>
    </source>
</evidence>
<dbReference type="SUPFAM" id="SSF53254">
    <property type="entry name" value="Phosphoglycerate mutase-like"/>
    <property type="match status" value="1"/>
</dbReference>
<dbReference type="InterPro" id="IPR050275">
    <property type="entry name" value="PGM_Phosphatase"/>
</dbReference>
<keyword evidence="2" id="KW-1185">Reference proteome</keyword>
<evidence type="ECO:0000313" key="2">
    <source>
        <dbReference type="Proteomes" id="UP001589767"/>
    </source>
</evidence>
<dbReference type="InterPro" id="IPR013078">
    <property type="entry name" value="His_Pase_superF_clade-1"/>
</dbReference>
<proteinExistence type="predicted"/>
<dbReference type="Proteomes" id="UP001589767">
    <property type="component" value="Unassembled WGS sequence"/>
</dbReference>
<dbReference type="InterPro" id="IPR004449">
    <property type="entry name" value="SixA"/>
</dbReference>
<organism evidence="1 2">
    <name type="scientific">Gallibacterium trehalosifermentans</name>
    <dbReference type="NCBI Taxonomy" id="516935"/>
    <lineage>
        <taxon>Bacteria</taxon>
        <taxon>Pseudomonadati</taxon>
        <taxon>Pseudomonadota</taxon>
        <taxon>Gammaproteobacteria</taxon>
        <taxon>Pasteurellales</taxon>
        <taxon>Pasteurellaceae</taxon>
        <taxon>Gallibacterium</taxon>
    </lineage>
</organism>
<dbReference type="InterPro" id="IPR029033">
    <property type="entry name" value="His_PPase_superfam"/>
</dbReference>
<comment type="caution">
    <text evidence="1">The sequence shown here is derived from an EMBL/GenBank/DDBJ whole genome shotgun (WGS) entry which is preliminary data.</text>
</comment>
<dbReference type="Pfam" id="PF00300">
    <property type="entry name" value="His_Phos_1"/>
    <property type="match status" value="1"/>
</dbReference>
<dbReference type="PANTHER" id="PTHR48100">
    <property type="entry name" value="BROAD-SPECIFICITY PHOSPHATASE YOR283W-RELATED"/>
    <property type="match status" value="1"/>
</dbReference>
<reference evidence="1 2" key="1">
    <citation type="submission" date="2024-09" db="EMBL/GenBank/DDBJ databases">
        <authorList>
            <person name="Sun Q."/>
            <person name="Mori K."/>
        </authorList>
    </citation>
    <scope>NUCLEOTIDE SEQUENCE [LARGE SCALE GENOMIC DNA]</scope>
    <source>
        <strain evidence="1 2">CCM 7539</strain>
    </source>
</reference>
<name>A0ABV6GYE5_9PAST</name>